<evidence type="ECO:0000256" key="1">
    <source>
        <dbReference type="SAM" id="MobiDB-lite"/>
    </source>
</evidence>
<dbReference type="InterPro" id="IPR020843">
    <property type="entry name" value="ER"/>
</dbReference>
<dbReference type="Proteomes" id="UP000188533">
    <property type="component" value="Unassembled WGS sequence"/>
</dbReference>
<dbReference type="CDD" id="cd08249">
    <property type="entry name" value="enoyl_reductase_like"/>
    <property type="match status" value="1"/>
</dbReference>
<organism evidence="3 4">
    <name type="scientific">Lentinula edodes</name>
    <name type="common">Shiitake mushroom</name>
    <name type="synonym">Lentinus edodes</name>
    <dbReference type="NCBI Taxonomy" id="5353"/>
    <lineage>
        <taxon>Eukaryota</taxon>
        <taxon>Fungi</taxon>
        <taxon>Dikarya</taxon>
        <taxon>Basidiomycota</taxon>
        <taxon>Agaricomycotina</taxon>
        <taxon>Agaricomycetes</taxon>
        <taxon>Agaricomycetidae</taxon>
        <taxon>Agaricales</taxon>
        <taxon>Marasmiineae</taxon>
        <taxon>Omphalotaceae</taxon>
        <taxon>Lentinula</taxon>
    </lineage>
</organism>
<dbReference type="Pfam" id="PF08240">
    <property type="entry name" value="ADH_N"/>
    <property type="match status" value="1"/>
</dbReference>
<feature type="compositionally biased region" description="Low complexity" evidence="1">
    <location>
        <begin position="303"/>
        <end position="313"/>
    </location>
</feature>
<dbReference type="PROSITE" id="PS50802">
    <property type="entry name" value="OTU"/>
    <property type="match status" value="1"/>
</dbReference>
<gene>
    <name evidence="3" type="ORF">LENED_003681</name>
</gene>
<dbReference type="Pfam" id="PF02338">
    <property type="entry name" value="OTU"/>
    <property type="match status" value="1"/>
</dbReference>
<dbReference type="InterPro" id="IPR003323">
    <property type="entry name" value="OTU_dom"/>
</dbReference>
<dbReference type="PANTHER" id="PTHR45348:SF2">
    <property type="entry name" value="ZINC-TYPE ALCOHOL DEHYDROGENASE-LIKE PROTEIN C2E1P3.01"/>
    <property type="match status" value="1"/>
</dbReference>
<dbReference type="SMART" id="SM00829">
    <property type="entry name" value="PKS_ER"/>
    <property type="match status" value="1"/>
</dbReference>
<dbReference type="InterPro" id="IPR013149">
    <property type="entry name" value="ADH-like_C"/>
</dbReference>
<evidence type="ECO:0000259" key="2">
    <source>
        <dbReference type="PROSITE" id="PS50802"/>
    </source>
</evidence>
<feature type="region of interest" description="Disordered" evidence="1">
    <location>
        <begin position="366"/>
        <end position="409"/>
    </location>
</feature>
<dbReference type="Gene3D" id="3.40.50.720">
    <property type="entry name" value="NAD(P)-binding Rossmann-like Domain"/>
    <property type="match status" value="1"/>
</dbReference>
<feature type="compositionally biased region" description="Basic and acidic residues" evidence="1">
    <location>
        <begin position="290"/>
        <end position="302"/>
    </location>
</feature>
<dbReference type="SUPFAM" id="SSF54001">
    <property type="entry name" value="Cysteine proteinases"/>
    <property type="match status" value="1"/>
</dbReference>
<name>A0A1Q3E4G4_LENED</name>
<dbReference type="InterPro" id="IPR011032">
    <property type="entry name" value="GroES-like_sf"/>
</dbReference>
<sequence length="1139" mass="124764">MGSARKQNKSFRTRATRSSGRSNLLTSDPLQNTVQLNNQLRSLGLYAAPTIGDGNCLFRALSDQQYGSPSRHVEVRREICDFIEAHPERYEGFVDVDEFGESGVRKEKGSGLSAYVAGMRQNATYGGHMELSAFAHLTKRNIKVVQPGLVYVIQCDPAQPKSPKPASKKAGDSPSKYTRSGSSRELDGDGDSPMSPGEGQDSTIYVAYHDWEHFSSVRNLRGPHTGIPQVCEMAPPPSAGSSSSASPPPEERLPPSKARKKERERKEKEKKEAGRLKAKEKATPHIAHGSVDKPKSRVKDSHASASSSTQQTTGFKLKIPPRSLPTPPTLYMTAATPISAGASPLSSLPPSPIEESDGFLDATTIPLPTSVSPSVATTPPVSHSPSPAPVSSSEQPTSDSEDASMGSPTVDLSATITLPKSNLSTTTSHASSDLSVYPTHMYSFASHPYAYIGILPFFCIYRKARTLTIHIKLNVADVSATPNLVSSQWRITTYIRIIYWIFYAIDPLSNLSHLTHLIPPPRIQRSPKRSFEESVSEEGSAESGISTSSAESKRSRIEDEDASEYRGRQGHRNEQMEDSPEPVENGVLPSFKEDEPESTDADDGHHSEEEGLMGKLQDGLPVAPASMLSARGSESPHESNDEADDDDDDYVDEEDPNNDDDDDDEDYLEPHVHSVVPPKMARNRHVGTMSERPLTRRQRKKLGLPKPRNIPMSGKGRTENLNLVHAERPEHAFNFILSGFALIPYFGSRPRSTPRDPVKPSNICRTLKFNFEYDMVSTHMKAVVKTGVGKVALKTTEIPKPGRGQVLVQIYAAAQNPSDWMKLKRDWPVDSVIAGHDFAGVIQQLGLDVPSESRQIGQRVAGFLNGCTSPENGGTFAEYCVADAMLLVDIPDDMSFESASTLGLAAFTACQVLWQSQKLPTPVDIAKDPFPILVWGGASAVGQFVIQLAKQSGLQVITTASPQNHELLRKLGADTVFDYRDPKVISNIKTFCGDKQLRVAIDCVSVDESVSLVTQCIEDCEDSYIALVLPVEVKTKYIRSDFTYAYTLLGKPIEGKYAYPAIPEHFEFGKWCAALLSRLAKNNTLSVTPIRVVPNGLADAQYWIDYQEEGKVRAQKILQCCRVMEYLIQKMGLGIGVIV</sequence>
<dbReference type="SUPFAM" id="SSF51735">
    <property type="entry name" value="NAD(P)-binding Rossmann-fold domains"/>
    <property type="match status" value="1"/>
</dbReference>
<dbReference type="PANTHER" id="PTHR45348">
    <property type="entry name" value="HYPOTHETICAL OXIDOREDUCTASE (EUROFUNG)"/>
    <property type="match status" value="1"/>
</dbReference>
<feature type="region of interest" description="Disordered" evidence="1">
    <location>
        <begin position="626"/>
        <end position="716"/>
    </location>
</feature>
<comment type="caution">
    <text evidence="3">The sequence shown here is derived from an EMBL/GenBank/DDBJ whole genome shotgun (WGS) entry which is preliminary data.</text>
</comment>
<feature type="region of interest" description="Disordered" evidence="1">
    <location>
        <begin position="522"/>
        <end position="610"/>
    </location>
</feature>
<accession>A0A1Q3E4G4</accession>
<feature type="region of interest" description="Disordered" evidence="1">
    <location>
        <begin position="225"/>
        <end position="328"/>
    </location>
</feature>
<dbReference type="Pfam" id="PF00107">
    <property type="entry name" value="ADH_zinc_N"/>
    <property type="match status" value="1"/>
</dbReference>
<feature type="compositionally biased region" description="Basic and acidic residues" evidence="1">
    <location>
        <begin position="551"/>
        <end position="575"/>
    </location>
</feature>
<dbReference type="GO" id="GO:0016651">
    <property type="term" value="F:oxidoreductase activity, acting on NAD(P)H"/>
    <property type="evidence" value="ECO:0007669"/>
    <property type="project" value="InterPro"/>
</dbReference>
<dbReference type="InterPro" id="IPR038765">
    <property type="entry name" value="Papain-like_cys_pep_sf"/>
</dbReference>
<dbReference type="STRING" id="5353.A0A1Q3E4G4"/>
<reference evidence="3 4" key="2">
    <citation type="submission" date="2017-02" db="EMBL/GenBank/DDBJ databases">
        <title>A genome survey and senescence transcriptome analysis in Lentinula edodes.</title>
        <authorList>
            <person name="Sakamoto Y."/>
            <person name="Nakade K."/>
            <person name="Sato S."/>
            <person name="Yoshida Y."/>
            <person name="Miyazaki K."/>
            <person name="Natsume S."/>
            <person name="Konno N."/>
        </authorList>
    </citation>
    <scope>NUCLEOTIDE SEQUENCE [LARGE SCALE GENOMIC DNA]</scope>
    <source>
        <strain evidence="3 4">NBRC 111202</strain>
    </source>
</reference>
<feature type="compositionally biased region" description="Acidic residues" evidence="1">
    <location>
        <begin position="641"/>
        <end position="667"/>
    </location>
</feature>
<dbReference type="InterPro" id="IPR047122">
    <property type="entry name" value="Trans-enoyl_RdTase-like"/>
</dbReference>
<feature type="compositionally biased region" description="Basic and acidic residues" evidence="1">
    <location>
        <begin position="264"/>
        <end position="283"/>
    </location>
</feature>
<feature type="region of interest" description="Disordered" evidence="1">
    <location>
        <begin position="157"/>
        <end position="201"/>
    </location>
</feature>
<dbReference type="AlphaFoldDB" id="A0A1Q3E4G4"/>
<dbReference type="Gene3D" id="3.90.70.80">
    <property type="match status" value="1"/>
</dbReference>
<proteinExistence type="predicted"/>
<feature type="domain" description="OTU" evidence="2">
    <location>
        <begin position="45"/>
        <end position="220"/>
    </location>
</feature>
<dbReference type="Gene3D" id="3.90.180.10">
    <property type="entry name" value="Medium-chain alcohol dehydrogenases, catalytic domain"/>
    <property type="match status" value="1"/>
</dbReference>
<reference evidence="3 4" key="1">
    <citation type="submission" date="2016-08" db="EMBL/GenBank/DDBJ databases">
        <authorList>
            <consortium name="Lentinula edodes genome sequencing consortium"/>
            <person name="Sakamoto Y."/>
            <person name="Nakade K."/>
            <person name="Sato S."/>
            <person name="Yoshida Y."/>
            <person name="Miyazaki K."/>
            <person name="Natsume S."/>
            <person name="Konno N."/>
        </authorList>
    </citation>
    <scope>NUCLEOTIDE SEQUENCE [LARGE SCALE GENOMIC DNA]</scope>
    <source>
        <strain evidence="3 4">NBRC 111202</strain>
    </source>
</reference>
<feature type="compositionally biased region" description="Low complexity" evidence="1">
    <location>
        <begin position="541"/>
        <end position="550"/>
    </location>
</feature>
<feature type="compositionally biased region" description="Basic residues" evidence="1">
    <location>
        <begin position="1"/>
        <end position="15"/>
    </location>
</feature>
<dbReference type="SUPFAM" id="SSF50129">
    <property type="entry name" value="GroES-like"/>
    <property type="match status" value="1"/>
</dbReference>
<feature type="region of interest" description="Disordered" evidence="1">
    <location>
        <begin position="1"/>
        <end position="29"/>
    </location>
</feature>
<keyword evidence="4" id="KW-1185">Reference proteome</keyword>
<evidence type="ECO:0000313" key="3">
    <source>
        <dbReference type="EMBL" id="GAW02051.1"/>
    </source>
</evidence>
<feature type="compositionally biased region" description="Polar residues" evidence="1">
    <location>
        <begin position="16"/>
        <end position="29"/>
    </location>
</feature>
<protein>
    <submittedName>
        <fullName evidence="3">Dehydrogenase</fullName>
    </submittedName>
</protein>
<feature type="compositionally biased region" description="Low complexity" evidence="1">
    <location>
        <begin position="368"/>
        <end position="393"/>
    </location>
</feature>
<dbReference type="EMBL" id="BDGU01000081">
    <property type="protein sequence ID" value="GAW02051.1"/>
    <property type="molecule type" value="Genomic_DNA"/>
</dbReference>
<dbReference type="InterPro" id="IPR036291">
    <property type="entry name" value="NAD(P)-bd_dom_sf"/>
</dbReference>
<evidence type="ECO:0000313" key="4">
    <source>
        <dbReference type="Proteomes" id="UP000188533"/>
    </source>
</evidence>
<dbReference type="CDD" id="cd22756">
    <property type="entry name" value="OTU_OTUD3-like"/>
    <property type="match status" value="1"/>
</dbReference>
<dbReference type="InterPro" id="IPR013154">
    <property type="entry name" value="ADH-like_N"/>
</dbReference>